<accession>A0AAF0CPP6</accession>
<dbReference type="InterPro" id="IPR027417">
    <property type="entry name" value="P-loop_NTPase"/>
</dbReference>
<evidence type="ECO:0000256" key="8">
    <source>
        <dbReference type="ARBA" id="ARBA00022692"/>
    </source>
</evidence>
<feature type="domain" description="AAA" evidence="19">
    <location>
        <begin position="539"/>
        <end position="649"/>
    </location>
</feature>
<dbReference type="InterPro" id="IPR005702">
    <property type="entry name" value="Wzc-like_C"/>
</dbReference>
<evidence type="ECO:0000256" key="16">
    <source>
        <dbReference type="SAM" id="Coils"/>
    </source>
</evidence>
<feature type="transmembrane region" description="Helical" evidence="17">
    <location>
        <begin position="690"/>
        <end position="710"/>
    </location>
</feature>
<dbReference type="PANTHER" id="PTHR32309">
    <property type="entry name" value="TYROSINE-PROTEIN KINASE"/>
    <property type="match status" value="1"/>
</dbReference>
<dbReference type="GO" id="GO:0005886">
    <property type="term" value="C:plasma membrane"/>
    <property type="evidence" value="ECO:0007669"/>
    <property type="project" value="UniProtKB-SubCell"/>
</dbReference>
<dbReference type="NCBIfam" id="TIGR01007">
    <property type="entry name" value="eps_fam"/>
    <property type="match status" value="1"/>
</dbReference>
<keyword evidence="7 20" id="KW-0808">Transferase</keyword>
<keyword evidence="14" id="KW-0829">Tyrosine-protein kinase</keyword>
<keyword evidence="11" id="KW-0067">ATP-binding</keyword>
<dbReference type="CDD" id="cd05387">
    <property type="entry name" value="BY-kinase"/>
    <property type="match status" value="1"/>
</dbReference>
<evidence type="ECO:0000256" key="7">
    <source>
        <dbReference type="ARBA" id="ARBA00022679"/>
    </source>
</evidence>
<evidence type="ECO:0000256" key="13">
    <source>
        <dbReference type="ARBA" id="ARBA00023136"/>
    </source>
</evidence>
<dbReference type="GO" id="GO:0005524">
    <property type="term" value="F:ATP binding"/>
    <property type="evidence" value="ECO:0007669"/>
    <property type="project" value="UniProtKB-KW"/>
</dbReference>
<keyword evidence="10" id="KW-0418">Kinase</keyword>
<keyword evidence="13 17" id="KW-0472">Membrane</keyword>
<reference evidence="20" key="1">
    <citation type="submission" date="2023-03" db="EMBL/GenBank/DDBJ databases">
        <title>Lomoglobus Profundus gen. nov., sp. nov., a novel member of the phylum Verrucomicrobia, isolated from deep-marine sediment of South China Sea.</title>
        <authorList>
            <person name="Ahmad T."/>
            <person name="Ishaq S.E."/>
            <person name="Wang F."/>
        </authorList>
    </citation>
    <scope>NUCLEOTIDE SEQUENCE</scope>
    <source>
        <strain evidence="20">LMO-M01</strain>
    </source>
</reference>
<evidence type="ECO:0000256" key="14">
    <source>
        <dbReference type="ARBA" id="ARBA00023137"/>
    </source>
</evidence>
<dbReference type="EMBL" id="CP119075">
    <property type="protein sequence ID" value="WED65771.1"/>
    <property type="molecule type" value="Genomic_DNA"/>
</dbReference>
<feature type="domain" description="Polysaccharide chain length determinant N-terminal" evidence="18">
    <location>
        <begin position="40"/>
        <end position="123"/>
    </location>
</feature>
<dbReference type="AlphaFoldDB" id="A0AAF0CPP6"/>
<dbReference type="Gene3D" id="3.40.50.300">
    <property type="entry name" value="P-loop containing nucleotide triphosphate hydrolases"/>
    <property type="match status" value="1"/>
</dbReference>
<evidence type="ECO:0000256" key="5">
    <source>
        <dbReference type="ARBA" id="ARBA00022475"/>
    </source>
</evidence>
<feature type="transmembrane region" description="Helical" evidence="17">
    <location>
        <begin position="648"/>
        <end position="670"/>
    </location>
</feature>
<evidence type="ECO:0000256" key="11">
    <source>
        <dbReference type="ARBA" id="ARBA00022840"/>
    </source>
</evidence>
<dbReference type="InterPro" id="IPR003856">
    <property type="entry name" value="LPS_length_determ_N"/>
</dbReference>
<evidence type="ECO:0000259" key="18">
    <source>
        <dbReference type="Pfam" id="PF02706"/>
    </source>
</evidence>
<evidence type="ECO:0000256" key="10">
    <source>
        <dbReference type="ARBA" id="ARBA00022777"/>
    </source>
</evidence>
<keyword evidence="6" id="KW-0997">Cell inner membrane</keyword>
<comment type="similarity">
    <text evidence="2">Belongs to the CpsD/CapB family.</text>
</comment>
<feature type="transmembrane region" description="Helical" evidence="17">
    <location>
        <begin position="442"/>
        <end position="463"/>
    </location>
</feature>
<keyword evidence="5" id="KW-1003">Cell membrane</keyword>
<keyword evidence="9" id="KW-0547">Nucleotide-binding</keyword>
<keyword evidence="12 17" id="KW-1133">Transmembrane helix</keyword>
<dbReference type="InterPro" id="IPR025669">
    <property type="entry name" value="AAA_dom"/>
</dbReference>
<dbReference type="GO" id="GO:0004715">
    <property type="term" value="F:non-membrane spanning protein tyrosine kinase activity"/>
    <property type="evidence" value="ECO:0007669"/>
    <property type="project" value="UniProtKB-EC"/>
</dbReference>
<dbReference type="KEGG" id="slom:PXH66_02785"/>
<dbReference type="EC" id="2.7.10.2" evidence="4"/>
<dbReference type="Pfam" id="PF02706">
    <property type="entry name" value="Wzz"/>
    <property type="match status" value="1"/>
</dbReference>
<gene>
    <name evidence="20" type="ORF">PXH66_02785</name>
</gene>
<keyword evidence="8 17" id="KW-0812">Transmembrane</keyword>
<keyword evidence="16" id="KW-0175">Coiled coil</keyword>
<organism evidence="20 21">
    <name type="scientific">Synoicihabitans lomoniglobus</name>
    <dbReference type="NCBI Taxonomy" id="2909285"/>
    <lineage>
        <taxon>Bacteria</taxon>
        <taxon>Pseudomonadati</taxon>
        <taxon>Verrucomicrobiota</taxon>
        <taxon>Opitutia</taxon>
        <taxon>Opitutales</taxon>
        <taxon>Opitutaceae</taxon>
        <taxon>Synoicihabitans</taxon>
    </lineage>
</organism>
<comment type="catalytic activity">
    <reaction evidence="15">
        <text>L-tyrosyl-[protein] + ATP = O-phospho-L-tyrosyl-[protein] + ADP + H(+)</text>
        <dbReference type="Rhea" id="RHEA:10596"/>
        <dbReference type="Rhea" id="RHEA-COMP:10136"/>
        <dbReference type="Rhea" id="RHEA-COMP:20101"/>
        <dbReference type="ChEBI" id="CHEBI:15378"/>
        <dbReference type="ChEBI" id="CHEBI:30616"/>
        <dbReference type="ChEBI" id="CHEBI:46858"/>
        <dbReference type="ChEBI" id="CHEBI:61978"/>
        <dbReference type="ChEBI" id="CHEBI:456216"/>
        <dbReference type="EC" id="2.7.10.2"/>
    </reaction>
</comment>
<dbReference type="Pfam" id="PF13614">
    <property type="entry name" value="AAA_31"/>
    <property type="match status" value="1"/>
</dbReference>
<evidence type="ECO:0000256" key="9">
    <source>
        <dbReference type="ARBA" id="ARBA00022741"/>
    </source>
</evidence>
<protein>
    <recommendedName>
        <fullName evidence="4">non-specific protein-tyrosine kinase</fullName>
        <ecNumber evidence="4">2.7.10.2</ecNumber>
    </recommendedName>
</protein>
<evidence type="ECO:0000256" key="17">
    <source>
        <dbReference type="SAM" id="Phobius"/>
    </source>
</evidence>
<evidence type="ECO:0000256" key="3">
    <source>
        <dbReference type="ARBA" id="ARBA00008883"/>
    </source>
</evidence>
<evidence type="ECO:0000313" key="20">
    <source>
        <dbReference type="EMBL" id="WED65771.1"/>
    </source>
</evidence>
<dbReference type="SUPFAM" id="SSF52540">
    <property type="entry name" value="P-loop containing nucleoside triphosphate hydrolases"/>
    <property type="match status" value="1"/>
</dbReference>
<dbReference type="PANTHER" id="PTHR32309:SF13">
    <property type="entry name" value="FERRIC ENTEROBACTIN TRANSPORT PROTEIN FEPE"/>
    <property type="match status" value="1"/>
</dbReference>
<dbReference type="RefSeq" id="WP_330930301.1">
    <property type="nucleotide sequence ID" value="NZ_CP119075.1"/>
</dbReference>
<comment type="similarity">
    <text evidence="3">Belongs to the etk/wzc family.</text>
</comment>
<evidence type="ECO:0000256" key="1">
    <source>
        <dbReference type="ARBA" id="ARBA00004429"/>
    </source>
</evidence>
<keyword evidence="21" id="KW-1185">Reference proteome</keyword>
<evidence type="ECO:0000313" key="21">
    <source>
        <dbReference type="Proteomes" id="UP001218638"/>
    </source>
</evidence>
<evidence type="ECO:0000256" key="12">
    <source>
        <dbReference type="ARBA" id="ARBA00022989"/>
    </source>
</evidence>
<evidence type="ECO:0000256" key="6">
    <source>
        <dbReference type="ARBA" id="ARBA00022519"/>
    </source>
</evidence>
<name>A0AAF0CPP6_9BACT</name>
<evidence type="ECO:0000259" key="19">
    <source>
        <dbReference type="Pfam" id="PF13614"/>
    </source>
</evidence>
<evidence type="ECO:0000256" key="15">
    <source>
        <dbReference type="ARBA" id="ARBA00051245"/>
    </source>
</evidence>
<evidence type="ECO:0000256" key="2">
    <source>
        <dbReference type="ARBA" id="ARBA00007316"/>
    </source>
</evidence>
<evidence type="ECO:0000256" key="4">
    <source>
        <dbReference type="ARBA" id="ARBA00011903"/>
    </source>
</evidence>
<sequence>MNPAEKESGPSSGSQSEYGYGGYGGYGDSEGAAHRSFNDYLLILRERIWYIIVVFLVVFSSALVYTTNATRIYQSTATVQLLRDDPTVLQTQAVVDNQIRGAEDLNTQVKLLESANLINTVAERLTGDDLRQFLAPYQNGGENDPVSPHGILAGNRSIVPQRLSLVIAIQYRHPDRFIAAKVANYFVDEFINYNNRQRRDESFKAVDDLKVRAESQRQKVDELARELQDYREKNNMVSLDQRRDIVTDRLKALGMNLTQVSTALKEIEVRWNQLKQRNGDLVAISDLPFVAADPHIGSLKQQISAEKIAIAELQERYREKHPRMVEARRKLEQTERELSGAIRGVMNQISAQYEAARESLTEARNALSTQESESLALSRAAVAYDAKEREYIINKELHDHIVSRMRETSLGTSMDNQNARKIDLAQPSGEGGYISPNVMMNLGLGLVGGVGLGLAFAFFVAFIDDRVKSSFDIESVIGLPLIGIIPQIKKMDPVEKAQVVANNTDRQVAEAFLTLHSALRLKEESKNAKCILTTSTIPGEGKSFTTTNLALTFAAHGEKVVVVDCDLRKPNIHKTLQLENVKGVIDVIGGTSSLDEVVIKDVFPNMDVITTGGRAKNPTHVLNSRSFEQLIADLRKRYDRVFIDTPPLAAVSDAMIILPLVDGSLFTIFFNKVRRKAAQFAAKKLLESNVPVLGSVLNGLNLAVSGYYYAQYYDKSYKDYYVVVSKNEEGEER</sequence>
<feature type="coiled-coil region" evidence="16">
    <location>
        <begin position="296"/>
        <end position="373"/>
    </location>
</feature>
<feature type="coiled-coil region" evidence="16">
    <location>
        <begin position="206"/>
        <end position="240"/>
    </location>
</feature>
<feature type="transmembrane region" description="Helical" evidence="17">
    <location>
        <begin position="48"/>
        <end position="66"/>
    </location>
</feature>
<proteinExistence type="inferred from homology"/>
<comment type="subcellular location">
    <subcellularLocation>
        <location evidence="1">Cell inner membrane</location>
        <topology evidence="1">Multi-pass membrane protein</topology>
    </subcellularLocation>
</comment>
<dbReference type="InterPro" id="IPR050445">
    <property type="entry name" value="Bact_polysacc_biosynth/exp"/>
</dbReference>
<dbReference type="Proteomes" id="UP001218638">
    <property type="component" value="Chromosome"/>
</dbReference>